<gene>
    <name evidence="7" type="ORF">AB8O55_09920</name>
</gene>
<dbReference type="EMBL" id="JBGEHV010000013">
    <property type="protein sequence ID" value="MEY8039712.1"/>
    <property type="molecule type" value="Genomic_DNA"/>
</dbReference>
<dbReference type="SUPFAM" id="SSF51445">
    <property type="entry name" value="(Trans)glycosidases"/>
    <property type="match status" value="1"/>
</dbReference>
<name>A0ABV4CI84_9PSEU</name>
<dbReference type="SUPFAM" id="SSF46894">
    <property type="entry name" value="C-terminal effector domain of the bipartite response regulators"/>
    <property type="match status" value="1"/>
</dbReference>
<dbReference type="Gene3D" id="1.10.10.10">
    <property type="entry name" value="Winged helix-like DNA-binding domain superfamily/Winged helix DNA-binding domain"/>
    <property type="match status" value="1"/>
</dbReference>
<comment type="caution">
    <text evidence="7">The sequence shown here is derived from an EMBL/GenBank/DDBJ whole genome shotgun (WGS) entry which is preliminary data.</text>
</comment>
<dbReference type="SUPFAM" id="SSF48452">
    <property type="entry name" value="TPR-like"/>
    <property type="match status" value="1"/>
</dbReference>
<dbReference type="Pfam" id="PF03704">
    <property type="entry name" value="BTAD"/>
    <property type="match status" value="1"/>
</dbReference>
<dbReference type="PANTHER" id="PTHR35807:SF1">
    <property type="entry name" value="TRANSCRIPTIONAL REGULATOR REDD"/>
    <property type="match status" value="1"/>
</dbReference>
<protein>
    <submittedName>
        <fullName evidence="7">BTAD domain-containing putative transcriptional regulator</fullName>
    </submittedName>
</protein>
<dbReference type="InterPro" id="IPR017853">
    <property type="entry name" value="GH"/>
</dbReference>
<dbReference type="PANTHER" id="PTHR35807">
    <property type="entry name" value="TRANSCRIPTIONAL REGULATOR REDD-RELATED"/>
    <property type="match status" value="1"/>
</dbReference>
<dbReference type="InterPro" id="IPR036388">
    <property type="entry name" value="WH-like_DNA-bd_sf"/>
</dbReference>
<keyword evidence="2" id="KW-0805">Transcription regulation</keyword>
<evidence type="ECO:0000256" key="2">
    <source>
        <dbReference type="ARBA" id="ARBA00023015"/>
    </source>
</evidence>
<feature type="domain" description="OmpR/PhoB-type" evidence="5">
    <location>
        <begin position="24"/>
        <end position="101"/>
    </location>
</feature>
<dbReference type="InterPro" id="IPR016032">
    <property type="entry name" value="Sig_transdc_resp-reg_C-effctor"/>
</dbReference>
<keyword evidence="8" id="KW-1185">Reference proteome</keyword>
<evidence type="ECO:0000256" key="4">
    <source>
        <dbReference type="ARBA" id="ARBA00023163"/>
    </source>
</evidence>
<sequence length="647" mass="70624">MSEPETRHVRYFVLGPLQVRDADDAVVAVNAEKPRLLLTELLARRNRWVDTDVLVDALWNGRTPPASARGNLKTYVHQLRQLVARDGAESPISSRRGSYQLAVDRGELDCDVFEDLIERGREALGGGDGAAAEQALRAALELWRGDPGRVAASQGTAAEATRLRELRWVARDALADALIADGRPEEAVATLRALSVEEPLREATWARLVTALRDAGRPADALAAYQKIRDDLVAEFGAEPGSRLRGLHAELLAETEGDPEPPPRRFDDPAEGLAVSAPVPARVSAGPARWFRSRSLAVRAAAVVSALALVVVGTVLVNRTTVPAPPTEVAAHLRLDAIAPKRPVPGIPAGTSEHPKLLFGLGDEATEAARQPLVHQAPVGMLTTWYDGPDELAQYESWGPQVIPGHYAAGTALHLILIPTYDDPEPVDTKYGPGCGKAYPLSPEFLDHVRVLAKAFAGEADGPPLYVSVFNGMLKVVCTEEGYHADPLTTNYYRALKDRYLEIRQVFHRHAPNARVALNWDGWQAEKDDPQLGSGRSLMDLFSDALAVSDFQSFNAFQDEDNAADVERMVAELGKYGPVMVSNFGPYKDPAGTRLRSDLTKVFAPEQIADLASRGLFAWSFWTHDYVDVTPESYALVKDVVTRYGRR</sequence>
<reference evidence="7 8" key="1">
    <citation type="submission" date="2024-08" db="EMBL/GenBank/DDBJ databases">
        <title>Genome mining of Saccharopolyspora cebuensis PGLac3 from Nigerian medicinal plant.</title>
        <authorList>
            <person name="Ezeobiora C.E."/>
            <person name="Igbokwe N.H."/>
            <person name="Amin D.H."/>
            <person name="Mendie U.E."/>
        </authorList>
    </citation>
    <scope>NUCLEOTIDE SEQUENCE [LARGE SCALE GENOMIC DNA]</scope>
    <source>
        <strain evidence="7 8">PGLac3</strain>
    </source>
</reference>
<organism evidence="7 8">
    <name type="scientific">Saccharopolyspora cebuensis</name>
    <dbReference type="NCBI Taxonomy" id="418759"/>
    <lineage>
        <taxon>Bacteria</taxon>
        <taxon>Bacillati</taxon>
        <taxon>Actinomycetota</taxon>
        <taxon>Actinomycetes</taxon>
        <taxon>Pseudonocardiales</taxon>
        <taxon>Pseudonocardiaceae</taxon>
        <taxon>Saccharopolyspora</taxon>
    </lineage>
</organism>
<feature type="domain" description="Bacterial transcriptional activator" evidence="6">
    <location>
        <begin position="108"/>
        <end position="252"/>
    </location>
</feature>
<dbReference type="SMART" id="SM00862">
    <property type="entry name" value="Trans_reg_C"/>
    <property type="match status" value="1"/>
</dbReference>
<proteinExistence type="inferred from homology"/>
<evidence type="ECO:0000313" key="8">
    <source>
        <dbReference type="Proteomes" id="UP001564626"/>
    </source>
</evidence>
<evidence type="ECO:0000259" key="5">
    <source>
        <dbReference type="SMART" id="SM00862"/>
    </source>
</evidence>
<evidence type="ECO:0000259" key="6">
    <source>
        <dbReference type="SMART" id="SM01043"/>
    </source>
</evidence>
<dbReference type="InterPro" id="IPR001867">
    <property type="entry name" value="OmpR/PhoB-type_DNA-bd"/>
</dbReference>
<dbReference type="Gene3D" id="1.25.40.10">
    <property type="entry name" value="Tetratricopeptide repeat domain"/>
    <property type="match status" value="1"/>
</dbReference>
<accession>A0ABV4CI84</accession>
<evidence type="ECO:0000313" key="7">
    <source>
        <dbReference type="EMBL" id="MEY8039712.1"/>
    </source>
</evidence>
<dbReference type="InterPro" id="IPR051677">
    <property type="entry name" value="AfsR-DnrI-RedD_regulator"/>
</dbReference>
<dbReference type="InterPro" id="IPR011990">
    <property type="entry name" value="TPR-like_helical_dom_sf"/>
</dbReference>
<dbReference type="Proteomes" id="UP001564626">
    <property type="component" value="Unassembled WGS sequence"/>
</dbReference>
<dbReference type="CDD" id="cd15831">
    <property type="entry name" value="BTAD"/>
    <property type="match status" value="1"/>
</dbReference>
<keyword evidence="4" id="KW-0804">Transcription</keyword>
<keyword evidence="3" id="KW-0238">DNA-binding</keyword>
<dbReference type="SMART" id="SM01043">
    <property type="entry name" value="BTAD"/>
    <property type="match status" value="1"/>
</dbReference>
<evidence type="ECO:0000256" key="1">
    <source>
        <dbReference type="ARBA" id="ARBA00005820"/>
    </source>
</evidence>
<dbReference type="RefSeq" id="WP_345358243.1">
    <property type="nucleotide sequence ID" value="NZ_BAABII010000003.1"/>
</dbReference>
<evidence type="ECO:0000256" key="3">
    <source>
        <dbReference type="ARBA" id="ARBA00023125"/>
    </source>
</evidence>
<comment type="similarity">
    <text evidence="1">Belongs to the AfsR/DnrI/RedD regulatory family.</text>
</comment>
<dbReference type="InterPro" id="IPR005158">
    <property type="entry name" value="BTAD"/>
</dbReference>